<evidence type="ECO:0000256" key="1">
    <source>
        <dbReference type="SAM" id="Phobius"/>
    </source>
</evidence>
<comment type="caution">
    <text evidence="3">The sequence shown here is derived from an EMBL/GenBank/DDBJ whole genome shotgun (WGS) entry which is preliminary data.</text>
</comment>
<evidence type="ECO:0000313" key="4">
    <source>
        <dbReference type="Proteomes" id="UP000237684"/>
    </source>
</evidence>
<feature type="transmembrane region" description="Helical" evidence="1">
    <location>
        <begin position="82"/>
        <end position="104"/>
    </location>
</feature>
<name>A0A2S8SUP2_9BACT</name>
<dbReference type="Proteomes" id="UP000237684">
    <property type="component" value="Unassembled WGS sequence"/>
</dbReference>
<dbReference type="InterPro" id="IPR026870">
    <property type="entry name" value="Zinc_ribbon_dom"/>
</dbReference>
<evidence type="ECO:0000259" key="2">
    <source>
        <dbReference type="Pfam" id="PF13240"/>
    </source>
</evidence>
<proteinExistence type="predicted"/>
<dbReference type="AlphaFoldDB" id="A0A2S8SUP2"/>
<dbReference type="Pfam" id="PF13240">
    <property type="entry name" value="Zn_Ribbon_1"/>
    <property type="match status" value="1"/>
</dbReference>
<accession>A0A2S8SUP2</accession>
<sequence>MNPSPLPQPEARTCPNCGAALSENTTLCPNCGAALGTVKSSGCLMIGAQVFLGCLALVFGLAGACFAILGGTGFVGASSSEWLPFAGVVIVTIGLAAACVWGIIRLGKRRQ</sequence>
<protein>
    <submittedName>
        <fullName evidence="3">Zinc-ribbon domain-containing protein</fullName>
    </submittedName>
</protein>
<dbReference type="InParanoid" id="A0A2S8SUP2"/>
<keyword evidence="1" id="KW-1133">Transmembrane helix</keyword>
<keyword evidence="4" id="KW-1185">Reference proteome</keyword>
<keyword evidence="1" id="KW-0472">Membrane</keyword>
<dbReference type="RefSeq" id="WP_105482899.1">
    <property type="nucleotide sequence ID" value="NZ_NIGF01000004.1"/>
</dbReference>
<keyword evidence="1" id="KW-0812">Transmembrane</keyword>
<organism evidence="3 4">
    <name type="scientific">Abditibacterium utsteinense</name>
    <dbReference type="NCBI Taxonomy" id="1960156"/>
    <lineage>
        <taxon>Bacteria</taxon>
        <taxon>Pseudomonadati</taxon>
        <taxon>Abditibacteriota</taxon>
        <taxon>Abditibacteriia</taxon>
        <taxon>Abditibacteriales</taxon>
        <taxon>Abditibacteriaceae</taxon>
        <taxon>Abditibacterium</taxon>
    </lineage>
</organism>
<feature type="transmembrane region" description="Helical" evidence="1">
    <location>
        <begin position="50"/>
        <end position="70"/>
    </location>
</feature>
<evidence type="ECO:0000313" key="3">
    <source>
        <dbReference type="EMBL" id="PQV64515.1"/>
    </source>
</evidence>
<dbReference type="EMBL" id="NIGF01000004">
    <property type="protein sequence ID" value="PQV64515.1"/>
    <property type="molecule type" value="Genomic_DNA"/>
</dbReference>
<feature type="domain" description="Zinc-ribbon" evidence="2">
    <location>
        <begin position="14"/>
        <end position="35"/>
    </location>
</feature>
<gene>
    <name evidence="3" type="ORF">B1R32_1048</name>
</gene>
<reference evidence="3 4" key="1">
    <citation type="journal article" date="2018" name="Syst. Appl. Microbiol.">
        <title>Abditibacterium utsteinense sp. nov., the first cultivated member of candidate phylum FBP, isolated from ice-free Antarctic soil samples.</title>
        <authorList>
            <person name="Tahon G."/>
            <person name="Tytgat B."/>
            <person name="Lebbe L."/>
            <person name="Carlier A."/>
            <person name="Willems A."/>
        </authorList>
    </citation>
    <scope>NUCLEOTIDE SEQUENCE [LARGE SCALE GENOMIC DNA]</scope>
    <source>
        <strain evidence="3 4">LMG 29911</strain>
    </source>
</reference>